<evidence type="ECO:0000313" key="3">
    <source>
        <dbReference type="Proteomes" id="UP001284601"/>
    </source>
</evidence>
<dbReference type="RefSeq" id="WP_318598351.1">
    <property type="nucleotide sequence ID" value="NZ_JAWSTH010000045.1"/>
</dbReference>
<dbReference type="EMBL" id="JAWSTH010000045">
    <property type="protein sequence ID" value="MDW5595999.1"/>
    <property type="molecule type" value="Genomic_DNA"/>
</dbReference>
<keyword evidence="1" id="KW-1133">Transmembrane helix</keyword>
<sequence length="197" mass="19441">MPVELLTRRRPRRTLITVFALACAVIVGAGIYGTFSAFTSTAANDGNSFAAGVVDITDDDTGSAIVPVGGLTPGDSVTRCVNVRNAGSIAFANVALSGTVGGSGLVLANALTIAIDRGSGAAAGVEASCAGFAVEAAGLVSGSLSAFPGPAAAVDDRAGWQPGAVKSYRMTVALPQSAPNAAQGQTATLTVRWNAAT</sequence>
<accession>A0ABU4HVA4</accession>
<reference evidence="3" key="1">
    <citation type="submission" date="2023-07" db="EMBL/GenBank/DDBJ databases">
        <title>Conexibacter stalactiti sp. nov., isolated from stalactites in a lava cave and emended description of the genus Conexibacter.</title>
        <authorList>
            <person name="Lee S.D."/>
        </authorList>
    </citation>
    <scope>NUCLEOTIDE SEQUENCE [LARGE SCALE GENOMIC DNA]</scope>
    <source>
        <strain evidence="3">KCTC 39840</strain>
    </source>
</reference>
<reference evidence="2 3" key="2">
    <citation type="submission" date="2023-10" db="EMBL/GenBank/DDBJ databases">
        <authorList>
            <person name="Han X.F."/>
        </authorList>
    </citation>
    <scope>NUCLEOTIDE SEQUENCE [LARGE SCALE GENOMIC DNA]</scope>
    <source>
        <strain evidence="2 3">KCTC 39840</strain>
    </source>
</reference>
<proteinExistence type="predicted"/>
<dbReference type="Proteomes" id="UP001284601">
    <property type="component" value="Unassembled WGS sequence"/>
</dbReference>
<feature type="transmembrane region" description="Helical" evidence="1">
    <location>
        <begin position="15"/>
        <end position="35"/>
    </location>
</feature>
<dbReference type="InterPro" id="IPR022121">
    <property type="entry name" value="Peptidase_M73_camelysin"/>
</dbReference>
<keyword evidence="3" id="KW-1185">Reference proteome</keyword>
<dbReference type="Pfam" id="PF12389">
    <property type="entry name" value="Peptidase_M73"/>
    <property type="match status" value="1"/>
</dbReference>
<name>A0ABU4HVA4_9ACTN</name>
<comment type="caution">
    <text evidence="2">The sequence shown here is derived from an EMBL/GenBank/DDBJ whole genome shotgun (WGS) entry which is preliminary data.</text>
</comment>
<evidence type="ECO:0000313" key="2">
    <source>
        <dbReference type="EMBL" id="MDW5595999.1"/>
    </source>
</evidence>
<protein>
    <submittedName>
        <fullName evidence="2">TasA family protein</fullName>
    </submittedName>
</protein>
<keyword evidence="1" id="KW-0472">Membrane</keyword>
<evidence type="ECO:0000256" key="1">
    <source>
        <dbReference type="SAM" id="Phobius"/>
    </source>
</evidence>
<keyword evidence="1" id="KW-0812">Transmembrane</keyword>
<gene>
    <name evidence="2" type="ORF">R7226_16740</name>
</gene>
<organism evidence="2 3">
    <name type="scientific">Conexibacter stalactiti</name>
    <dbReference type="NCBI Taxonomy" id="1940611"/>
    <lineage>
        <taxon>Bacteria</taxon>
        <taxon>Bacillati</taxon>
        <taxon>Actinomycetota</taxon>
        <taxon>Thermoleophilia</taxon>
        <taxon>Solirubrobacterales</taxon>
        <taxon>Conexibacteraceae</taxon>
        <taxon>Conexibacter</taxon>
    </lineage>
</organism>